<dbReference type="PRINTS" id="PR00344">
    <property type="entry name" value="BCTRLSENSOR"/>
</dbReference>
<feature type="domain" description="Histidine kinase" evidence="13">
    <location>
        <begin position="316"/>
        <end position="562"/>
    </location>
</feature>
<dbReference type="Pfam" id="PF01627">
    <property type="entry name" value="Hpt"/>
    <property type="match status" value="1"/>
</dbReference>
<dbReference type="InterPro" id="IPR003594">
    <property type="entry name" value="HATPase_dom"/>
</dbReference>
<keyword evidence="10" id="KW-0902">Two-component regulatory system</keyword>
<dbReference type="SUPFAM" id="SSF50341">
    <property type="entry name" value="CheW-like"/>
    <property type="match status" value="1"/>
</dbReference>
<dbReference type="FunFam" id="3.30.565.10:FF:000016">
    <property type="entry name" value="Chemotaxis protein CheA, putative"/>
    <property type="match status" value="1"/>
</dbReference>
<reference evidence="16 17" key="1">
    <citation type="journal article" date="2015" name="Genome Announc.">
        <title>Expanding the biotechnology potential of lactobacilli through comparative genomics of 213 strains and associated genera.</title>
        <authorList>
            <person name="Sun Z."/>
            <person name="Harris H.M."/>
            <person name="McCann A."/>
            <person name="Guo C."/>
            <person name="Argimon S."/>
            <person name="Zhang W."/>
            <person name="Yang X."/>
            <person name="Jeffery I.B."/>
            <person name="Cooney J.C."/>
            <person name="Kagawa T.F."/>
            <person name="Liu W."/>
            <person name="Song Y."/>
            <person name="Salvetti E."/>
            <person name="Wrobel A."/>
            <person name="Rasinkangas P."/>
            <person name="Parkhill J."/>
            <person name="Rea M.C."/>
            <person name="O'Sullivan O."/>
            <person name="Ritari J."/>
            <person name="Douillard F.P."/>
            <person name="Paul Ross R."/>
            <person name="Yang R."/>
            <person name="Briner A.E."/>
            <person name="Felis G.E."/>
            <person name="de Vos W.M."/>
            <person name="Barrangou R."/>
            <person name="Klaenhammer T.R."/>
            <person name="Caufield P.W."/>
            <person name="Cui Y."/>
            <person name="Zhang H."/>
            <person name="O'Toole P.W."/>
        </authorList>
    </citation>
    <scope>NUCLEOTIDE SEQUENCE [LARGE SCALE GENOMIC DNA]</scope>
    <source>
        <strain evidence="16 17">DSM 15353</strain>
    </source>
</reference>
<dbReference type="EMBL" id="JQBK01000002">
    <property type="protein sequence ID" value="KRN88082.1"/>
    <property type="molecule type" value="Genomic_DNA"/>
</dbReference>
<dbReference type="InterPro" id="IPR004358">
    <property type="entry name" value="Sig_transdc_His_kin-like_C"/>
</dbReference>
<dbReference type="InterPro" id="IPR037006">
    <property type="entry name" value="CheA-like_homodim_sf"/>
</dbReference>
<feature type="compositionally biased region" description="Basic and acidic residues" evidence="12">
    <location>
        <begin position="142"/>
        <end position="152"/>
    </location>
</feature>
<dbReference type="InterPro" id="IPR035891">
    <property type="entry name" value="CheY-binding_CheA"/>
</dbReference>
<dbReference type="Proteomes" id="UP000051491">
    <property type="component" value="Unassembled WGS sequence"/>
</dbReference>
<dbReference type="Pfam" id="PF01584">
    <property type="entry name" value="CheW"/>
    <property type="match status" value="1"/>
</dbReference>
<evidence type="ECO:0000256" key="7">
    <source>
        <dbReference type="ARBA" id="ARBA00022741"/>
    </source>
</evidence>
<dbReference type="Gene3D" id="3.30.70.1110">
    <property type="entry name" value="Histidine kinase CheA-like, P2 response regulator-binding domain"/>
    <property type="match status" value="1"/>
</dbReference>
<dbReference type="InterPro" id="IPR008207">
    <property type="entry name" value="Sig_transdc_His_kin_Hpt_dom"/>
</dbReference>
<dbReference type="GO" id="GO:0000155">
    <property type="term" value="F:phosphorelay sensor kinase activity"/>
    <property type="evidence" value="ECO:0007669"/>
    <property type="project" value="InterPro"/>
</dbReference>
<dbReference type="PROSITE" id="PS50109">
    <property type="entry name" value="HIS_KIN"/>
    <property type="match status" value="1"/>
</dbReference>
<evidence type="ECO:0000256" key="10">
    <source>
        <dbReference type="ARBA" id="ARBA00023012"/>
    </source>
</evidence>
<dbReference type="SMART" id="SM01231">
    <property type="entry name" value="H-kinase_dim"/>
    <property type="match status" value="1"/>
</dbReference>
<dbReference type="Gene3D" id="3.30.565.10">
    <property type="entry name" value="Histidine kinase-like ATPase, C-terminal domain"/>
    <property type="match status" value="1"/>
</dbReference>
<dbReference type="SMART" id="SM00073">
    <property type="entry name" value="HPT"/>
    <property type="match status" value="1"/>
</dbReference>
<dbReference type="InterPro" id="IPR037052">
    <property type="entry name" value="CheA-like_P2_sf"/>
</dbReference>
<dbReference type="CDD" id="cd00731">
    <property type="entry name" value="CheA_reg"/>
    <property type="match status" value="1"/>
</dbReference>
<dbReference type="InterPro" id="IPR036061">
    <property type="entry name" value="CheW-like_dom_sf"/>
</dbReference>
<feature type="domain" description="HPt" evidence="15">
    <location>
        <begin position="6"/>
        <end position="110"/>
    </location>
</feature>
<keyword evidence="4" id="KW-0145">Chemotaxis</keyword>
<dbReference type="Gene3D" id="2.30.30.40">
    <property type="entry name" value="SH3 Domains"/>
    <property type="match status" value="1"/>
</dbReference>
<keyword evidence="9" id="KW-0067">ATP-binding</keyword>
<dbReference type="EC" id="2.7.13.3" evidence="2"/>
<dbReference type="Gene3D" id="1.10.287.560">
    <property type="entry name" value="Histidine kinase CheA-like, homodimeric domain"/>
    <property type="match status" value="1"/>
</dbReference>
<evidence type="ECO:0000256" key="11">
    <source>
        <dbReference type="PROSITE-ProRule" id="PRU00110"/>
    </source>
</evidence>
<comment type="catalytic activity">
    <reaction evidence="1">
        <text>ATP + protein L-histidine = ADP + protein N-phospho-L-histidine.</text>
        <dbReference type="EC" id="2.7.13.3"/>
    </reaction>
</comment>
<evidence type="ECO:0000256" key="12">
    <source>
        <dbReference type="SAM" id="MobiDB-lite"/>
    </source>
</evidence>
<dbReference type="InterPro" id="IPR036890">
    <property type="entry name" value="HATPase_C_sf"/>
</dbReference>
<evidence type="ECO:0000256" key="8">
    <source>
        <dbReference type="ARBA" id="ARBA00022777"/>
    </source>
</evidence>
<gene>
    <name evidence="16" type="ORF">IV43_GL000829</name>
</gene>
<dbReference type="SUPFAM" id="SSF47226">
    <property type="entry name" value="Histidine-containing phosphotransfer domain, HPT domain"/>
    <property type="match status" value="1"/>
</dbReference>
<keyword evidence="7" id="KW-0547">Nucleotide-binding</keyword>
<evidence type="ECO:0000256" key="4">
    <source>
        <dbReference type="ARBA" id="ARBA00022500"/>
    </source>
</evidence>
<comment type="caution">
    <text evidence="16">The sequence shown here is derived from an EMBL/GenBank/DDBJ whole genome shotgun (WGS) entry which is preliminary data.</text>
</comment>
<evidence type="ECO:0000256" key="5">
    <source>
        <dbReference type="ARBA" id="ARBA00022553"/>
    </source>
</evidence>
<feature type="domain" description="CheW-like" evidence="14">
    <location>
        <begin position="564"/>
        <end position="696"/>
    </location>
</feature>
<dbReference type="InterPro" id="IPR010808">
    <property type="entry name" value="CheA_P2-bd"/>
</dbReference>
<name>A0A0R2KFC2_9LACO</name>
<dbReference type="InterPro" id="IPR002545">
    <property type="entry name" value="CheW-lke_dom"/>
</dbReference>
<dbReference type="PANTHER" id="PTHR43395:SF1">
    <property type="entry name" value="CHEMOTAXIS PROTEIN CHEA"/>
    <property type="match status" value="1"/>
</dbReference>
<dbReference type="SMART" id="SM00260">
    <property type="entry name" value="CheW"/>
    <property type="match status" value="1"/>
</dbReference>
<evidence type="ECO:0000313" key="17">
    <source>
        <dbReference type="Proteomes" id="UP000051491"/>
    </source>
</evidence>
<evidence type="ECO:0000313" key="16">
    <source>
        <dbReference type="EMBL" id="KRN88082.1"/>
    </source>
</evidence>
<dbReference type="SUPFAM" id="SSF47384">
    <property type="entry name" value="Homodimeric domain of signal transducing histidine kinase"/>
    <property type="match status" value="1"/>
</dbReference>
<feature type="region of interest" description="Disordered" evidence="12">
    <location>
        <begin position="132"/>
        <end position="152"/>
    </location>
</feature>
<feature type="modified residue" description="Phosphohistidine" evidence="11">
    <location>
        <position position="53"/>
    </location>
</feature>
<dbReference type="InterPro" id="IPR036641">
    <property type="entry name" value="HPT_dom_sf"/>
</dbReference>
<keyword evidence="6" id="KW-0808">Transferase</keyword>
<feature type="region of interest" description="Disordered" evidence="12">
    <location>
        <begin position="267"/>
        <end position="320"/>
    </location>
</feature>
<sequence>MGGSLMADDNSVYRDIFFEESEDNLTQLNDNILELEKEPDNIDLINEIFRAAHTLKGMSATMGYTVMSKLTHKMEDIFDLFKSGKLKVTSDHISLIFRCLDKLTELLDGLRDEEEQSEDQITELWNELDKVENELDGGQTKTADKNVDEKKAPEDSQLELKFETLEEADLSVIEQAKTQHLNVISAAVRIDPESMLKGPRAFLVIDKLDSEGDIIHTEPAPDQLEEGNFDTDFKLLILTESNQYDIKKIIESSSEIAEVLTAEFDEKTQKAAAEEPQKDAQPAVDKENTTEKKSASPEPKKAKAPSKKSTSHQKNAKNQSIRVDLSRLDTFLNVVSELVVYRNQLEDANSRQNLEEVHESLEQVSRLTSELQDLVLKIRMQQVSVVFSRFPRMVRDLSNQLNKKMTLEIEGEETELDKTVVTELSEPLIHLVRNSADHGIEDAENRKKLGKPEEGKIKLSAYQEGNKVMITLSDDGKGLDPQVLKITAEERGIDTTGMSDKELQMLVFNPGFSTAKKITNISGRGVGLDAVQAKINELGGSLEVDSKVNVGTKTVIKLPLTLSIIQALMVKLGEETFAIPLDVVERVEMIHEDNILQTASQEVYPLQTGLTPVIRTANILNIPEKDQGKKYMILIKGDNKDFGIVVDELIGQQEIVIKKIDPMLQKIKRFQGATILGNGSIALILDVNTICKDAQVG</sequence>
<feature type="compositionally biased region" description="Basic and acidic residues" evidence="12">
    <location>
        <begin position="267"/>
        <end position="301"/>
    </location>
</feature>
<evidence type="ECO:0000256" key="6">
    <source>
        <dbReference type="ARBA" id="ARBA00022679"/>
    </source>
</evidence>
<proteinExistence type="predicted"/>
<evidence type="ECO:0000259" key="15">
    <source>
        <dbReference type="PROSITE" id="PS50894"/>
    </source>
</evidence>
<feature type="compositionally biased region" description="Basic residues" evidence="12">
    <location>
        <begin position="302"/>
        <end position="315"/>
    </location>
</feature>
<dbReference type="GO" id="GO:0005524">
    <property type="term" value="F:ATP binding"/>
    <property type="evidence" value="ECO:0007669"/>
    <property type="project" value="UniProtKB-KW"/>
</dbReference>
<dbReference type="PATRIC" id="fig|89059.3.peg.865"/>
<dbReference type="SUPFAM" id="SSF55052">
    <property type="entry name" value="CheY-binding domain of CheA"/>
    <property type="match status" value="1"/>
</dbReference>
<dbReference type="Pfam" id="PF07194">
    <property type="entry name" value="P2"/>
    <property type="match status" value="1"/>
</dbReference>
<dbReference type="SUPFAM" id="SSF55874">
    <property type="entry name" value="ATPase domain of HSP90 chaperone/DNA topoisomerase II/histidine kinase"/>
    <property type="match status" value="1"/>
</dbReference>
<accession>A0A0R2KFC2</accession>
<organism evidence="16 17">
    <name type="scientific">Ligilactobacillus acidipiscis</name>
    <dbReference type="NCBI Taxonomy" id="89059"/>
    <lineage>
        <taxon>Bacteria</taxon>
        <taxon>Bacillati</taxon>
        <taxon>Bacillota</taxon>
        <taxon>Bacilli</taxon>
        <taxon>Lactobacillales</taxon>
        <taxon>Lactobacillaceae</taxon>
        <taxon>Ligilactobacillus</taxon>
    </lineage>
</organism>
<evidence type="ECO:0000256" key="3">
    <source>
        <dbReference type="ARBA" id="ARBA00021495"/>
    </source>
</evidence>
<dbReference type="PROSITE" id="PS50894">
    <property type="entry name" value="HPT"/>
    <property type="match status" value="1"/>
</dbReference>
<dbReference type="Gene3D" id="1.20.120.160">
    <property type="entry name" value="HPT domain"/>
    <property type="match status" value="1"/>
</dbReference>
<evidence type="ECO:0000259" key="14">
    <source>
        <dbReference type="PROSITE" id="PS50851"/>
    </source>
</evidence>
<dbReference type="STRING" id="89059.LAC1533_1870"/>
<keyword evidence="8" id="KW-0418">Kinase</keyword>
<evidence type="ECO:0000256" key="9">
    <source>
        <dbReference type="ARBA" id="ARBA00022840"/>
    </source>
</evidence>
<evidence type="ECO:0000256" key="1">
    <source>
        <dbReference type="ARBA" id="ARBA00000085"/>
    </source>
</evidence>
<dbReference type="GO" id="GO:0006935">
    <property type="term" value="P:chemotaxis"/>
    <property type="evidence" value="ECO:0007669"/>
    <property type="project" value="UniProtKB-KW"/>
</dbReference>
<dbReference type="InterPro" id="IPR036097">
    <property type="entry name" value="HisK_dim/P_sf"/>
</dbReference>
<dbReference type="PROSITE" id="PS50851">
    <property type="entry name" value="CHEW"/>
    <property type="match status" value="1"/>
</dbReference>
<dbReference type="SMART" id="SM00387">
    <property type="entry name" value="HATPase_c"/>
    <property type="match status" value="1"/>
</dbReference>
<dbReference type="InterPro" id="IPR051315">
    <property type="entry name" value="Bact_Chemotaxis_CheA"/>
</dbReference>
<dbReference type="PANTHER" id="PTHR43395">
    <property type="entry name" value="SENSOR HISTIDINE KINASE CHEA"/>
    <property type="match status" value="1"/>
</dbReference>
<evidence type="ECO:0000259" key="13">
    <source>
        <dbReference type="PROSITE" id="PS50109"/>
    </source>
</evidence>
<dbReference type="Pfam" id="PF02518">
    <property type="entry name" value="HATPase_c"/>
    <property type="match status" value="1"/>
</dbReference>
<dbReference type="Pfam" id="PF02895">
    <property type="entry name" value="H-kinase_dim"/>
    <property type="match status" value="1"/>
</dbReference>
<dbReference type="AlphaFoldDB" id="A0A0R2KFC2"/>
<dbReference type="InterPro" id="IPR004105">
    <property type="entry name" value="CheA-like_dim"/>
</dbReference>
<keyword evidence="5 11" id="KW-0597">Phosphoprotein</keyword>
<protein>
    <recommendedName>
        <fullName evidence="3">Chemotaxis protein CheA</fullName>
        <ecNumber evidence="2">2.7.13.3</ecNumber>
    </recommendedName>
</protein>
<dbReference type="InterPro" id="IPR005467">
    <property type="entry name" value="His_kinase_dom"/>
</dbReference>
<dbReference type="GO" id="GO:0005737">
    <property type="term" value="C:cytoplasm"/>
    <property type="evidence" value="ECO:0007669"/>
    <property type="project" value="InterPro"/>
</dbReference>
<dbReference type="CDD" id="cd00088">
    <property type="entry name" value="HPT"/>
    <property type="match status" value="1"/>
</dbReference>
<evidence type="ECO:0000256" key="2">
    <source>
        <dbReference type="ARBA" id="ARBA00012438"/>
    </source>
</evidence>